<proteinExistence type="predicted"/>
<feature type="region of interest" description="Disordered" evidence="1">
    <location>
        <begin position="193"/>
        <end position="286"/>
    </location>
</feature>
<evidence type="ECO:0000259" key="2">
    <source>
        <dbReference type="Pfam" id="PF25896"/>
    </source>
</evidence>
<feature type="region of interest" description="Disordered" evidence="1">
    <location>
        <begin position="149"/>
        <end position="172"/>
    </location>
</feature>
<feature type="compositionally biased region" description="Basic and acidic residues" evidence="1">
    <location>
        <begin position="149"/>
        <end position="160"/>
    </location>
</feature>
<gene>
    <name evidence="3" type="ORF">LSAT_V11C800388840</name>
</gene>
<dbReference type="PANTHER" id="PTHR34568:SF4">
    <property type="entry name" value="OS02G0638000 PROTEIN"/>
    <property type="match status" value="1"/>
</dbReference>
<evidence type="ECO:0000256" key="1">
    <source>
        <dbReference type="SAM" id="MobiDB-lite"/>
    </source>
</evidence>
<reference evidence="3 4" key="1">
    <citation type="journal article" date="2017" name="Nat. Commun.">
        <title>Genome assembly with in vitro proximity ligation data and whole-genome triplication in lettuce.</title>
        <authorList>
            <person name="Reyes-Chin-Wo S."/>
            <person name="Wang Z."/>
            <person name="Yang X."/>
            <person name="Kozik A."/>
            <person name="Arikit S."/>
            <person name="Song C."/>
            <person name="Xia L."/>
            <person name="Froenicke L."/>
            <person name="Lavelle D.O."/>
            <person name="Truco M.J."/>
            <person name="Xia R."/>
            <person name="Zhu S."/>
            <person name="Xu C."/>
            <person name="Xu H."/>
            <person name="Xu X."/>
            <person name="Cox K."/>
            <person name="Korf I."/>
            <person name="Meyers B.C."/>
            <person name="Michelmore R.W."/>
        </authorList>
    </citation>
    <scope>NUCLEOTIDE SEQUENCE [LARGE SCALE GENOMIC DNA]</scope>
    <source>
        <strain evidence="4">cv. Salinas</strain>
        <tissue evidence="3">Seedlings</tissue>
    </source>
</reference>
<dbReference type="PANTHER" id="PTHR34568">
    <property type="entry name" value="RRM DOMAIN-CONTAINING PROTEIN"/>
    <property type="match status" value="1"/>
</dbReference>
<dbReference type="EMBL" id="NBSK02000008">
    <property type="protein sequence ID" value="KAJ0192201.1"/>
    <property type="molecule type" value="Genomic_DNA"/>
</dbReference>
<dbReference type="AlphaFoldDB" id="A0A9R1WYE5"/>
<keyword evidence="4" id="KW-1185">Reference proteome</keyword>
<evidence type="ECO:0000313" key="4">
    <source>
        <dbReference type="Proteomes" id="UP000235145"/>
    </source>
</evidence>
<evidence type="ECO:0000313" key="3">
    <source>
        <dbReference type="EMBL" id="KAJ0192201.1"/>
    </source>
</evidence>
<feature type="compositionally biased region" description="Polar residues" evidence="1">
    <location>
        <begin position="198"/>
        <end position="207"/>
    </location>
</feature>
<dbReference type="Pfam" id="PF25896">
    <property type="entry name" value="HTH_AT3G52170"/>
    <property type="match status" value="1"/>
</dbReference>
<comment type="caution">
    <text evidence="3">The sequence shown here is derived from an EMBL/GenBank/DDBJ whole genome shotgun (WGS) entry which is preliminary data.</text>
</comment>
<accession>A0A9R1WYE5</accession>
<sequence length="306" mass="34454">MDYNTADVWTIAEVYGCDPRLACFCFLAPFLMPIVKGFRRFQSNIVCFRQVVSEISSVSVVVPGSNGQQSGCGAASFTSKSKSKRISIADRRELLESFVNKYRGMNSGKFPSPTSAQKEVGGGYYSIRKMLQEMEYNFKLSSLEKLPVTKENKKQNKSEDTVIASPSQQVSNSQITMDHNLYEDAWLESVGNLDKNSKGLQPSTSKNITRDDATQSQERRRAECHEQLENDGKDESPLENDKFGFEGIDSKVEQQHEHDGNVIRNITRETSETQKDEELREKASSSSIWGNLKSLASGFINIWKKQ</sequence>
<feature type="compositionally biased region" description="Basic and acidic residues" evidence="1">
    <location>
        <begin position="208"/>
        <end position="283"/>
    </location>
</feature>
<dbReference type="Proteomes" id="UP000235145">
    <property type="component" value="Unassembled WGS sequence"/>
</dbReference>
<feature type="domain" description="AT3G52170-like helix-turn-helix" evidence="2">
    <location>
        <begin position="89"/>
        <end position="136"/>
    </location>
</feature>
<protein>
    <recommendedName>
        <fullName evidence="2">AT3G52170-like helix-turn-helix domain-containing protein</fullName>
    </recommendedName>
</protein>
<name>A0A9R1WYE5_LACSA</name>
<dbReference type="InterPro" id="IPR058942">
    <property type="entry name" value="AT3G52170-like"/>
</dbReference>
<organism evidence="3 4">
    <name type="scientific">Lactuca sativa</name>
    <name type="common">Garden lettuce</name>
    <dbReference type="NCBI Taxonomy" id="4236"/>
    <lineage>
        <taxon>Eukaryota</taxon>
        <taxon>Viridiplantae</taxon>
        <taxon>Streptophyta</taxon>
        <taxon>Embryophyta</taxon>
        <taxon>Tracheophyta</taxon>
        <taxon>Spermatophyta</taxon>
        <taxon>Magnoliopsida</taxon>
        <taxon>eudicotyledons</taxon>
        <taxon>Gunneridae</taxon>
        <taxon>Pentapetalae</taxon>
        <taxon>asterids</taxon>
        <taxon>campanulids</taxon>
        <taxon>Asterales</taxon>
        <taxon>Asteraceae</taxon>
        <taxon>Cichorioideae</taxon>
        <taxon>Cichorieae</taxon>
        <taxon>Lactucinae</taxon>
        <taxon>Lactuca</taxon>
    </lineage>
</organism>
<dbReference type="InterPro" id="IPR058941">
    <property type="entry name" value="HTH_AT3G52170-like"/>
</dbReference>